<dbReference type="EMBL" id="CP006644">
    <property type="protein sequence ID" value="AHE54688.1"/>
    <property type="molecule type" value="Genomic_DNA"/>
</dbReference>
<evidence type="ECO:0000256" key="4">
    <source>
        <dbReference type="ARBA" id="ARBA00022737"/>
    </source>
</evidence>
<dbReference type="OrthoDB" id="7537686at2"/>
<name>W0AEG3_9SPHN</name>
<dbReference type="InterPro" id="IPR036779">
    <property type="entry name" value="LysM_dom_sf"/>
</dbReference>
<feature type="region of interest" description="Disordered" evidence="8">
    <location>
        <begin position="1"/>
        <end position="20"/>
    </location>
</feature>
<dbReference type="Pfam" id="PF18013">
    <property type="entry name" value="Phage_lysozyme2"/>
    <property type="match status" value="1"/>
</dbReference>
<dbReference type="AlphaFoldDB" id="W0AEG3"/>
<feature type="domain" description="NlpC/P60" evidence="10">
    <location>
        <begin position="150"/>
        <end position="284"/>
    </location>
</feature>
<dbReference type="InterPro" id="IPR000064">
    <property type="entry name" value="NLP_P60_dom"/>
</dbReference>
<dbReference type="eggNOG" id="COG5283">
    <property type="taxonomic scope" value="Bacteria"/>
</dbReference>
<gene>
    <name evidence="11" type="ORF">NX02_15020</name>
</gene>
<evidence type="ECO:0000256" key="2">
    <source>
        <dbReference type="ARBA" id="ARBA00022670"/>
    </source>
</evidence>
<dbReference type="Gene3D" id="3.10.350.10">
    <property type="entry name" value="LysM domain"/>
    <property type="match status" value="2"/>
</dbReference>
<dbReference type="SMART" id="SM00257">
    <property type="entry name" value="LysM"/>
    <property type="match status" value="2"/>
</dbReference>
<dbReference type="InterPro" id="IPR041219">
    <property type="entry name" value="Phage_lysozyme2"/>
</dbReference>
<dbReference type="PATRIC" id="fig|1123269.5.peg.2930"/>
<feature type="compositionally biased region" description="Gly residues" evidence="8">
    <location>
        <begin position="122"/>
        <end position="145"/>
    </location>
</feature>
<evidence type="ECO:0000259" key="10">
    <source>
        <dbReference type="PROSITE" id="PS51935"/>
    </source>
</evidence>
<feature type="domain" description="LysM" evidence="9">
    <location>
        <begin position="19"/>
        <end position="64"/>
    </location>
</feature>
<protein>
    <recommendedName>
        <fullName evidence="13">LysM peptidoglycan-binding domain-containing protein</fullName>
    </recommendedName>
</protein>
<dbReference type="SUPFAM" id="SSF54001">
    <property type="entry name" value="Cysteine proteinases"/>
    <property type="match status" value="1"/>
</dbReference>
<evidence type="ECO:0000256" key="6">
    <source>
        <dbReference type="ARBA" id="ARBA00022807"/>
    </source>
</evidence>
<evidence type="ECO:0000256" key="8">
    <source>
        <dbReference type="SAM" id="MobiDB-lite"/>
    </source>
</evidence>
<feature type="compositionally biased region" description="Low complexity" evidence="8">
    <location>
        <begin position="1"/>
        <end position="16"/>
    </location>
</feature>
<keyword evidence="4" id="KW-0677">Repeat</keyword>
<dbReference type="Pfam" id="PF01476">
    <property type="entry name" value="LysM"/>
    <property type="match status" value="2"/>
</dbReference>
<dbReference type="InterPro" id="IPR038765">
    <property type="entry name" value="Papain-like_cys_pep_sf"/>
</dbReference>
<dbReference type="Pfam" id="PF00877">
    <property type="entry name" value="NLPC_P60"/>
    <property type="match status" value="1"/>
</dbReference>
<dbReference type="STRING" id="1123269.NX02_15020"/>
<dbReference type="PROSITE" id="PS51935">
    <property type="entry name" value="NLPC_P60"/>
    <property type="match status" value="1"/>
</dbReference>
<dbReference type="HOGENOM" id="CLU_613798_0_0_5"/>
<dbReference type="Proteomes" id="UP000018851">
    <property type="component" value="Chromosome"/>
</dbReference>
<dbReference type="eggNOG" id="COG1388">
    <property type="taxonomic scope" value="Bacteria"/>
</dbReference>
<evidence type="ECO:0000256" key="1">
    <source>
        <dbReference type="ARBA" id="ARBA00007074"/>
    </source>
</evidence>
<dbReference type="SUPFAM" id="SSF54106">
    <property type="entry name" value="LysM domain"/>
    <property type="match status" value="2"/>
</dbReference>
<organism evidence="11 12">
    <name type="scientific">Sphingomonas sanxanigenens DSM 19645 = NX02</name>
    <dbReference type="NCBI Taxonomy" id="1123269"/>
    <lineage>
        <taxon>Bacteria</taxon>
        <taxon>Pseudomonadati</taxon>
        <taxon>Pseudomonadota</taxon>
        <taxon>Alphaproteobacteria</taxon>
        <taxon>Sphingomonadales</taxon>
        <taxon>Sphingomonadaceae</taxon>
        <taxon>Sphingomonas</taxon>
    </lineage>
</organism>
<keyword evidence="2" id="KW-0645">Protease</keyword>
<keyword evidence="7" id="KW-0961">Cell wall biogenesis/degradation</keyword>
<dbReference type="PROSITE" id="PS51782">
    <property type="entry name" value="LYSM"/>
    <property type="match status" value="2"/>
</dbReference>
<evidence type="ECO:0008006" key="13">
    <source>
        <dbReference type="Google" id="ProtNLM"/>
    </source>
</evidence>
<feature type="region of interest" description="Disordered" evidence="8">
    <location>
        <begin position="122"/>
        <end position="146"/>
    </location>
</feature>
<keyword evidence="6" id="KW-0788">Thiol protease</keyword>
<dbReference type="Gene3D" id="3.90.1720.10">
    <property type="entry name" value="endopeptidase domain like (from Nostoc punctiforme)"/>
    <property type="match status" value="1"/>
</dbReference>
<dbReference type="InterPro" id="IPR018392">
    <property type="entry name" value="LysM"/>
</dbReference>
<evidence type="ECO:0000259" key="9">
    <source>
        <dbReference type="PROSITE" id="PS51782"/>
    </source>
</evidence>
<feature type="region of interest" description="Disordered" evidence="8">
    <location>
        <begin position="283"/>
        <end position="309"/>
    </location>
</feature>
<dbReference type="RefSeq" id="WP_025292891.1">
    <property type="nucleotide sequence ID" value="NZ_CP006644.1"/>
</dbReference>
<comment type="similarity">
    <text evidence="1">Belongs to the peptidase C40 family.</text>
</comment>
<keyword evidence="3" id="KW-0732">Signal</keyword>
<proteinExistence type="inferred from homology"/>
<evidence type="ECO:0000256" key="7">
    <source>
        <dbReference type="ARBA" id="ARBA00023316"/>
    </source>
</evidence>
<dbReference type="GO" id="GO:0071555">
    <property type="term" value="P:cell wall organization"/>
    <property type="evidence" value="ECO:0007669"/>
    <property type="project" value="UniProtKB-KW"/>
</dbReference>
<evidence type="ECO:0000256" key="3">
    <source>
        <dbReference type="ARBA" id="ARBA00022729"/>
    </source>
</evidence>
<dbReference type="PANTHER" id="PTHR33734">
    <property type="entry name" value="LYSM DOMAIN-CONTAINING GPI-ANCHORED PROTEIN 2"/>
    <property type="match status" value="1"/>
</dbReference>
<dbReference type="GO" id="GO:0006508">
    <property type="term" value="P:proteolysis"/>
    <property type="evidence" value="ECO:0007669"/>
    <property type="project" value="UniProtKB-KW"/>
</dbReference>
<dbReference type="GO" id="GO:0008234">
    <property type="term" value="F:cysteine-type peptidase activity"/>
    <property type="evidence" value="ECO:0007669"/>
    <property type="project" value="UniProtKB-KW"/>
</dbReference>
<keyword evidence="5" id="KW-0378">Hydrolase</keyword>
<reference evidence="11 12" key="1">
    <citation type="submission" date="2013-07" db="EMBL/GenBank/DDBJ databases">
        <title>Completed genome of Sphingomonas sanxanigenens NX02.</title>
        <authorList>
            <person name="Ma T."/>
            <person name="Huang H."/>
            <person name="Wu M."/>
            <person name="Li X."/>
            <person name="Li G."/>
        </authorList>
    </citation>
    <scope>NUCLEOTIDE SEQUENCE [LARGE SCALE GENOMIC DNA]</scope>
    <source>
        <strain evidence="11 12">NX02</strain>
    </source>
</reference>
<evidence type="ECO:0000313" key="11">
    <source>
        <dbReference type="EMBL" id="AHE54688.1"/>
    </source>
</evidence>
<dbReference type="Gene3D" id="1.10.530.10">
    <property type="match status" value="1"/>
</dbReference>
<sequence>MTRISAAESSSSLSLEGSNDYRVQSGDTLSGIAQDHGVSLDAVIAANPQIGNPNLIRPGEVVSIPEGGTAAQSYTVRSGDTLSDIAARFGTDWQTIARQNGLDNPNLIFPGQQLAIGGSGVGGGNGSVGGPGGVDGPSGSAGGGTPNVYDVARQYLGRNATDLKRDTSDDLPMNANVPSNVCCANFVSGVLIEAGVMPANLRTDSVAQLDTNLRGAGWTQVDPAQAKPGDVVIIRGGGVSHTEIYAGNGRMIGSNNVNADGTQRISENNLSWALDHGAVILRAPGGENNGSAPAEGPQRTEGAAPTGDGTRAQRIDQAIAYFEGQGWTRAQAVGIVANLDAESGMDPNINQIGGGPGYGLAQWENPRQADFREWAGKDIRQSSFGEQLEFIQWELTNTEAGAGRALRGADDPGEAASIVTTRYERPADSAGEAVRRAERARDIWNN</sequence>
<dbReference type="PANTHER" id="PTHR33734:SF22">
    <property type="entry name" value="MEMBRANE-BOUND LYTIC MUREIN TRANSGLYCOSYLASE D"/>
    <property type="match status" value="1"/>
</dbReference>
<dbReference type="CDD" id="cd00118">
    <property type="entry name" value="LysM"/>
    <property type="match status" value="2"/>
</dbReference>
<evidence type="ECO:0000256" key="5">
    <source>
        <dbReference type="ARBA" id="ARBA00022801"/>
    </source>
</evidence>
<keyword evidence="12" id="KW-1185">Reference proteome</keyword>
<feature type="domain" description="LysM" evidence="9">
    <location>
        <begin position="72"/>
        <end position="116"/>
    </location>
</feature>
<dbReference type="KEGG" id="ssan:NX02_15020"/>
<evidence type="ECO:0000313" key="12">
    <source>
        <dbReference type="Proteomes" id="UP000018851"/>
    </source>
</evidence>
<accession>W0AEG3</accession>